<dbReference type="InterPro" id="IPR045851">
    <property type="entry name" value="AMP-bd_C_sf"/>
</dbReference>
<dbReference type="GO" id="GO:0016405">
    <property type="term" value="F:CoA-ligase activity"/>
    <property type="evidence" value="ECO:0007669"/>
    <property type="project" value="TreeGrafter"/>
</dbReference>
<comment type="similarity">
    <text evidence="1">Belongs to the ATP-dependent AMP-binding enzyme family.</text>
</comment>
<evidence type="ECO:0000259" key="3">
    <source>
        <dbReference type="Pfam" id="PF13193"/>
    </source>
</evidence>
<keyword evidence="2" id="KW-0436">Ligase</keyword>
<feature type="domain" description="AMP-binding enzyme C-terminal" evidence="3">
    <location>
        <begin position="22"/>
        <end position="97"/>
    </location>
</feature>
<dbReference type="PANTHER" id="PTHR24096">
    <property type="entry name" value="LONG-CHAIN-FATTY-ACID--COA LIGASE"/>
    <property type="match status" value="1"/>
</dbReference>
<name>A0A160NV15_STRLU</name>
<proteinExistence type="inferred from homology"/>
<dbReference type="SUPFAM" id="SSF56801">
    <property type="entry name" value="Acetyl-CoA synthetase-like"/>
    <property type="match status" value="1"/>
</dbReference>
<sequence length="112" mass="12207">MYVVDRLKELIKYKGYQVPPAELEALLLTHPEIVDAVVVGYPDEAAGELPRAFVVRRPGAALTADEVKTFVAGRVAPHKKVRIVEFTDAVPKSASGKILREELRSLPLGDGS</sequence>
<dbReference type="FunFam" id="3.30.300.30:FF:000007">
    <property type="entry name" value="4-coumarate--CoA ligase 2"/>
    <property type="match status" value="1"/>
</dbReference>
<evidence type="ECO:0000256" key="2">
    <source>
        <dbReference type="ARBA" id="ARBA00022598"/>
    </source>
</evidence>
<dbReference type="EMBL" id="AP017424">
    <property type="protein sequence ID" value="BAU81453.1"/>
    <property type="molecule type" value="Genomic_DNA"/>
</dbReference>
<dbReference type="Gene3D" id="3.30.300.30">
    <property type="match status" value="1"/>
</dbReference>
<evidence type="ECO:0000313" key="5">
    <source>
        <dbReference type="Proteomes" id="UP000217676"/>
    </source>
</evidence>
<dbReference type="Proteomes" id="UP000217676">
    <property type="component" value="Chromosome"/>
</dbReference>
<evidence type="ECO:0000313" key="4">
    <source>
        <dbReference type="EMBL" id="BAU81453.1"/>
    </source>
</evidence>
<dbReference type="AlphaFoldDB" id="A0A160NV15"/>
<reference evidence="4 5" key="1">
    <citation type="journal article" date="2016" name="Genome Announc.">
        <title>Complete Genome Sequence of Thiostrepton-Producing Streptomyces laurentii ATCC 31255.</title>
        <authorList>
            <person name="Doi K."/>
            <person name="Fujino Y."/>
            <person name="Nagayoshi Y."/>
            <person name="Ohshima T."/>
            <person name="Ogata S."/>
        </authorList>
    </citation>
    <scope>NUCLEOTIDE SEQUENCE [LARGE SCALE GENOMIC DNA]</scope>
    <source>
        <strain evidence="4 5">ATCC 31255</strain>
    </source>
</reference>
<gene>
    <name evidence="4" type="ORF">SLA_0498</name>
</gene>
<protein>
    <submittedName>
        <fullName evidence="4">Acyl-CoA synthetase</fullName>
    </submittedName>
</protein>
<keyword evidence="5" id="KW-1185">Reference proteome</keyword>
<dbReference type="KEGG" id="slau:SLA_0498"/>
<organism evidence="4 5">
    <name type="scientific">Streptomyces laurentii</name>
    <dbReference type="NCBI Taxonomy" id="39478"/>
    <lineage>
        <taxon>Bacteria</taxon>
        <taxon>Bacillati</taxon>
        <taxon>Actinomycetota</taxon>
        <taxon>Actinomycetes</taxon>
        <taxon>Kitasatosporales</taxon>
        <taxon>Streptomycetaceae</taxon>
        <taxon>Streptomyces</taxon>
    </lineage>
</organism>
<dbReference type="Pfam" id="PF13193">
    <property type="entry name" value="AMP-binding_C"/>
    <property type="match status" value="1"/>
</dbReference>
<evidence type="ECO:0000256" key="1">
    <source>
        <dbReference type="ARBA" id="ARBA00006432"/>
    </source>
</evidence>
<dbReference type="InterPro" id="IPR025110">
    <property type="entry name" value="AMP-bd_C"/>
</dbReference>
<dbReference type="PANTHER" id="PTHR24096:SF149">
    <property type="entry name" value="AMP-BINDING DOMAIN-CONTAINING PROTEIN-RELATED"/>
    <property type="match status" value="1"/>
</dbReference>
<accession>A0A160NV15</accession>